<dbReference type="PANTHER" id="PTHR37419">
    <property type="entry name" value="SERINE/THREONINE-PROTEIN KINASE TOXIN HIPA"/>
    <property type="match status" value="1"/>
</dbReference>
<dbReference type="RefSeq" id="WP_122951647.1">
    <property type="nucleotide sequence ID" value="NZ_CAESAR020000154.1"/>
</dbReference>
<dbReference type="Gene3D" id="1.10.1070.20">
    <property type="match status" value="1"/>
</dbReference>
<evidence type="ECO:0000259" key="5">
    <source>
        <dbReference type="Pfam" id="PF13657"/>
    </source>
</evidence>
<dbReference type="KEGG" id="bthg:MS2017_1273"/>
<accession>A0A3G3IM93</accession>
<evidence type="ECO:0000313" key="6">
    <source>
        <dbReference type="EMBL" id="AYQ56970.1"/>
    </source>
</evidence>
<evidence type="ECO:0000256" key="3">
    <source>
        <dbReference type="ARBA" id="ARBA00022777"/>
    </source>
</evidence>
<dbReference type="GO" id="GO:0004674">
    <property type="term" value="F:protein serine/threonine kinase activity"/>
    <property type="evidence" value="ECO:0007669"/>
    <property type="project" value="TreeGrafter"/>
</dbReference>
<evidence type="ECO:0000259" key="4">
    <source>
        <dbReference type="Pfam" id="PF07804"/>
    </source>
</evidence>
<dbReference type="GO" id="GO:0005829">
    <property type="term" value="C:cytosol"/>
    <property type="evidence" value="ECO:0007669"/>
    <property type="project" value="TreeGrafter"/>
</dbReference>
<comment type="similarity">
    <text evidence="1">Belongs to the HipA Ser/Thr kinase family.</text>
</comment>
<feature type="domain" description="HipA N-terminal subdomain 1" evidence="5">
    <location>
        <begin position="7"/>
        <end position="116"/>
    </location>
</feature>
<dbReference type="Pfam" id="PF07804">
    <property type="entry name" value="HipA_C"/>
    <property type="match status" value="1"/>
</dbReference>
<organism evidence="6 7">
    <name type="scientific">Bathymodiolus thermophilus thioautotrophic gill symbiont</name>
    <dbReference type="NCBI Taxonomy" id="2360"/>
    <lineage>
        <taxon>Bacteria</taxon>
        <taxon>Pseudomonadati</taxon>
        <taxon>Pseudomonadota</taxon>
        <taxon>Gammaproteobacteria</taxon>
        <taxon>sulfur-oxidizing symbionts</taxon>
    </lineage>
</organism>
<proteinExistence type="inferred from homology"/>
<keyword evidence="3" id="KW-0418">Kinase</keyword>
<evidence type="ECO:0000256" key="1">
    <source>
        <dbReference type="ARBA" id="ARBA00010164"/>
    </source>
</evidence>
<dbReference type="PANTHER" id="PTHR37419:SF8">
    <property type="entry name" value="TOXIN YJJJ"/>
    <property type="match status" value="1"/>
</dbReference>
<dbReference type="InterPro" id="IPR017508">
    <property type="entry name" value="HipA_N1"/>
</dbReference>
<reference evidence="6 7" key="1">
    <citation type="submission" date="2017-11" db="EMBL/GenBank/DDBJ databases">
        <title>Genome sequence of the bacterial symbiont EPR9N from a vent mussel Bathymodiolus thermophilus.</title>
        <authorList>
            <person name="Won Y.-J."/>
        </authorList>
    </citation>
    <scope>NUCLEOTIDE SEQUENCE [LARGE SCALE GENOMIC DNA]</scope>
    <source>
        <strain evidence="6 7">EPR9N</strain>
    </source>
</reference>
<dbReference type="EMBL" id="CP024634">
    <property type="protein sequence ID" value="AYQ56970.1"/>
    <property type="molecule type" value="Genomic_DNA"/>
</dbReference>
<dbReference type="AlphaFoldDB" id="A0A3G3IM93"/>
<dbReference type="Proteomes" id="UP000278334">
    <property type="component" value="Chromosome"/>
</dbReference>
<name>A0A3G3IM93_9GAMM</name>
<keyword evidence="2" id="KW-0808">Transferase</keyword>
<evidence type="ECO:0000313" key="7">
    <source>
        <dbReference type="Proteomes" id="UP000278334"/>
    </source>
</evidence>
<gene>
    <name evidence="6" type="ORF">MS2017_1273</name>
</gene>
<dbReference type="InterPro" id="IPR052028">
    <property type="entry name" value="HipA_Ser/Thr_kinase"/>
</dbReference>
<evidence type="ECO:0008006" key="8">
    <source>
        <dbReference type="Google" id="ProtNLM"/>
    </source>
</evidence>
<protein>
    <recommendedName>
        <fullName evidence="8">Toxin HipA</fullName>
    </recommendedName>
</protein>
<dbReference type="Pfam" id="PF13657">
    <property type="entry name" value="Couple_hipA"/>
    <property type="match status" value="1"/>
</dbReference>
<evidence type="ECO:0000256" key="2">
    <source>
        <dbReference type="ARBA" id="ARBA00022679"/>
    </source>
</evidence>
<feature type="domain" description="HipA-like C-terminal" evidence="4">
    <location>
        <begin position="159"/>
        <end position="395"/>
    </location>
</feature>
<dbReference type="InterPro" id="IPR012893">
    <property type="entry name" value="HipA-like_C"/>
</dbReference>
<sequence length="422" mass="47247">MSGSMVNVMLWGYQLGAIIENPSRPGFYLFEYADGVPAGISPSPIYMQVNRSVYDFNLNKETFQGLPGLIADSLPDKFGNALVDQYMASQGIAKAQVTTLDRLLYMGGRGMGALEFEPAQVQPEDNCYPLAMSDLVESARKAIQGQFSQINNELIRIGSSAGGARPKAVVGWNRQNNDMIAGQFDLPQNYEHWLLKFDGVGQDQELGGDEGYGRIEFVYYLMALEAGIEMSESRLLEEGGRAHFMTKRFDRVNNQKIHMQSFCALAHQDFNQPYVTDYTLLLRTAQMLNLGKNEIAQIYIRMVFNVLANNCDDHTKNFAFLMNTDGIWSLAPAFDVTHAHNPLPDKWTHQHQMLINGKAAISEIKRADLLTVAQAFRINSPIKIIDKVKAALSNWDNLASKYGVSDKQRLAIGQELVQNEQK</sequence>